<dbReference type="InterPro" id="IPR004087">
    <property type="entry name" value="KH_dom"/>
</dbReference>
<dbReference type="PROSITE" id="PS50084">
    <property type="entry name" value="KH_TYPE_1"/>
    <property type="match status" value="1"/>
</dbReference>
<dbReference type="SMART" id="SM00322">
    <property type="entry name" value="KH"/>
    <property type="match status" value="2"/>
</dbReference>
<organism evidence="3 4">
    <name type="scientific">Adineta steineri</name>
    <dbReference type="NCBI Taxonomy" id="433720"/>
    <lineage>
        <taxon>Eukaryota</taxon>
        <taxon>Metazoa</taxon>
        <taxon>Spiralia</taxon>
        <taxon>Gnathifera</taxon>
        <taxon>Rotifera</taxon>
        <taxon>Eurotatoria</taxon>
        <taxon>Bdelloidea</taxon>
        <taxon>Adinetida</taxon>
        <taxon>Adinetidae</taxon>
        <taxon>Adineta</taxon>
    </lineage>
</organism>
<gene>
    <name evidence="3" type="ORF">KXQ929_LOCUS40890</name>
</gene>
<dbReference type="Proteomes" id="UP000663868">
    <property type="component" value="Unassembled WGS sequence"/>
</dbReference>
<reference evidence="3" key="1">
    <citation type="submission" date="2021-02" db="EMBL/GenBank/DDBJ databases">
        <authorList>
            <person name="Nowell W R."/>
        </authorList>
    </citation>
    <scope>NUCLEOTIDE SEQUENCE</scope>
</reference>
<dbReference type="Gene3D" id="3.30.310.210">
    <property type="match status" value="1"/>
</dbReference>
<keyword evidence="1" id="KW-0694">RNA-binding</keyword>
<feature type="domain" description="K Homology" evidence="2">
    <location>
        <begin position="37"/>
        <end position="92"/>
    </location>
</feature>
<dbReference type="AlphaFoldDB" id="A0A820C303"/>
<sequence>MDEIKQQLNAKWEEASEFEFIRKELSFDHNDFQFVCLSFESKLSFHERREIIGRFIGKKGENLRNLEDQYNIRLHIMNDATFNRKYIQKIVNEQNENNFYLFITKKNQLITNEIPVDEVKERIIQEWKEANIEPIDLFEPYHFLSLLFEPEISLQERRRKISRFIGKNGEHIRDSQDKYNIRIQIVDQSSSRKIVQKKFAKIQDKDKLDKLYLLIRNKNKIITEKIRIDMIKEDINKLWKNEEKTNNLNHTQSSELNFLSMSSIELNSDNRWNKKKGTRRK</sequence>
<accession>A0A820C303</accession>
<evidence type="ECO:0000256" key="1">
    <source>
        <dbReference type="PROSITE-ProRule" id="PRU00117"/>
    </source>
</evidence>
<name>A0A820C303_9BILA</name>
<dbReference type="InterPro" id="IPR004088">
    <property type="entry name" value="KH_dom_type_1"/>
</dbReference>
<dbReference type="GO" id="GO:0003723">
    <property type="term" value="F:RNA binding"/>
    <property type="evidence" value="ECO:0007669"/>
    <property type="project" value="UniProtKB-UniRule"/>
</dbReference>
<dbReference type="EMBL" id="CAJOBB010008796">
    <property type="protein sequence ID" value="CAF4215324.1"/>
    <property type="molecule type" value="Genomic_DNA"/>
</dbReference>
<dbReference type="SUPFAM" id="SSF54791">
    <property type="entry name" value="Eukaryotic type KH-domain (KH-domain type I)"/>
    <property type="match status" value="2"/>
</dbReference>
<evidence type="ECO:0000259" key="2">
    <source>
        <dbReference type="SMART" id="SM00322"/>
    </source>
</evidence>
<protein>
    <recommendedName>
        <fullName evidence="2">K Homology domain-containing protein</fullName>
    </recommendedName>
</protein>
<dbReference type="InterPro" id="IPR036612">
    <property type="entry name" value="KH_dom_type_1_sf"/>
</dbReference>
<feature type="domain" description="K Homology" evidence="2">
    <location>
        <begin position="148"/>
        <end position="207"/>
    </location>
</feature>
<comment type="caution">
    <text evidence="3">The sequence shown here is derived from an EMBL/GenBank/DDBJ whole genome shotgun (WGS) entry which is preliminary data.</text>
</comment>
<dbReference type="Pfam" id="PF00013">
    <property type="entry name" value="KH_1"/>
    <property type="match status" value="1"/>
</dbReference>
<evidence type="ECO:0000313" key="4">
    <source>
        <dbReference type="Proteomes" id="UP000663868"/>
    </source>
</evidence>
<evidence type="ECO:0000313" key="3">
    <source>
        <dbReference type="EMBL" id="CAF4215324.1"/>
    </source>
</evidence>
<proteinExistence type="predicted"/>